<dbReference type="GO" id="GO:0005506">
    <property type="term" value="F:iron ion binding"/>
    <property type="evidence" value="ECO:0007669"/>
    <property type="project" value="InterPro"/>
</dbReference>
<keyword evidence="8" id="KW-0472">Membrane</keyword>
<dbReference type="EMBL" id="CABVPY010000082">
    <property type="protein sequence ID" value="VWC41777.1"/>
    <property type="molecule type" value="Genomic_DNA"/>
</dbReference>
<evidence type="ECO:0000313" key="10">
    <source>
        <dbReference type="EMBL" id="VWC41777.1"/>
    </source>
</evidence>
<dbReference type="PANTHER" id="PTHR35008:SF4">
    <property type="entry name" value="BLL4482 PROTEIN"/>
    <property type="match status" value="1"/>
</dbReference>
<dbReference type="PROSITE" id="PS51257">
    <property type="entry name" value="PROKAR_LIPOPROTEIN"/>
    <property type="match status" value="1"/>
</dbReference>
<keyword evidence="8" id="KW-0812">Transmembrane</keyword>
<dbReference type="RefSeq" id="WP_174947020.1">
    <property type="nucleotide sequence ID" value="NZ_CABVPY010000082.1"/>
</dbReference>
<keyword evidence="1" id="KW-0813">Transport</keyword>
<feature type="region of interest" description="Disordered" evidence="7">
    <location>
        <begin position="167"/>
        <end position="189"/>
    </location>
</feature>
<dbReference type="Proteomes" id="UP000494170">
    <property type="component" value="Unassembled WGS sequence"/>
</dbReference>
<dbReference type="GO" id="GO:0009055">
    <property type="term" value="F:electron transfer activity"/>
    <property type="evidence" value="ECO:0007669"/>
    <property type="project" value="InterPro"/>
</dbReference>
<organism evidence="10 11">
    <name type="scientific">Burkholderia lata (strain ATCC 17760 / DSM 23089 / LMG 22485 / NCIMB 9086 / R18194 / 383)</name>
    <dbReference type="NCBI Taxonomy" id="482957"/>
    <lineage>
        <taxon>Bacteria</taxon>
        <taxon>Pseudomonadati</taxon>
        <taxon>Pseudomonadota</taxon>
        <taxon>Betaproteobacteria</taxon>
        <taxon>Burkholderiales</taxon>
        <taxon>Burkholderiaceae</taxon>
        <taxon>Burkholderia</taxon>
        <taxon>Burkholderia cepacia complex</taxon>
    </lineage>
</organism>
<evidence type="ECO:0000313" key="11">
    <source>
        <dbReference type="Proteomes" id="UP000494170"/>
    </source>
</evidence>
<dbReference type="InterPro" id="IPR008168">
    <property type="entry name" value="Cyt_C_IC"/>
</dbReference>
<keyword evidence="3 6" id="KW-0479">Metal-binding</keyword>
<dbReference type="InterPro" id="IPR051459">
    <property type="entry name" value="Cytochrome_c-type_DH"/>
</dbReference>
<dbReference type="Gene3D" id="1.10.760.10">
    <property type="entry name" value="Cytochrome c-like domain"/>
    <property type="match status" value="1"/>
</dbReference>
<dbReference type="PROSITE" id="PS51007">
    <property type="entry name" value="CYTC"/>
    <property type="match status" value="1"/>
</dbReference>
<evidence type="ECO:0000256" key="1">
    <source>
        <dbReference type="ARBA" id="ARBA00022448"/>
    </source>
</evidence>
<feature type="transmembrane region" description="Helical" evidence="8">
    <location>
        <begin position="25"/>
        <end position="45"/>
    </location>
</feature>
<feature type="compositionally biased region" description="Basic and acidic residues" evidence="7">
    <location>
        <begin position="167"/>
        <end position="177"/>
    </location>
</feature>
<keyword evidence="8" id="KW-1133">Transmembrane helix</keyword>
<dbReference type="GO" id="GO:0020037">
    <property type="term" value="F:heme binding"/>
    <property type="evidence" value="ECO:0007669"/>
    <property type="project" value="InterPro"/>
</dbReference>
<dbReference type="Pfam" id="PF00034">
    <property type="entry name" value="Cytochrom_C"/>
    <property type="match status" value="1"/>
</dbReference>
<dbReference type="PRINTS" id="PR00605">
    <property type="entry name" value="CYTCHROMECIC"/>
</dbReference>
<sequence>MSIDEHKNEAARREKAEPTEGMRPVPWLFVGIIACLTAWGGFTLYHGSGLEPDQSLASGNLPQVIDGGVLYTAHCAACHQADGKGVAGAFPPLAGSEWVNGKPDMVARILLLGVDGTIGVKGSQYNGSMPAFGNTLSDAELVAVANHIRSDFGNDAKPPLDAQTLKAEREKLKDRTKPWSGGAELGNPE</sequence>
<reference evidence="10 11" key="1">
    <citation type="submission" date="2019-09" db="EMBL/GenBank/DDBJ databases">
        <authorList>
            <person name="Depoorter E."/>
        </authorList>
    </citation>
    <scope>NUCLEOTIDE SEQUENCE [LARGE SCALE GENOMIC DNA]</scope>
    <source>
        <strain evidence="10">LMG 6863</strain>
    </source>
</reference>
<keyword evidence="2 6" id="KW-0349">Heme</keyword>
<accession>A0A6P2SF26</accession>
<protein>
    <submittedName>
        <fullName evidence="10">Outer membrane nitrite reductase</fullName>
    </submittedName>
</protein>
<evidence type="ECO:0000256" key="6">
    <source>
        <dbReference type="PROSITE-ProRule" id="PRU00433"/>
    </source>
</evidence>
<evidence type="ECO:0000256" key="8">
    <source>
        <dbReference type="SAM" id="Phobius"/>
    </source>
</evidence>
<evidence type="ECO:0000256" key="3">
    <source>
        <dbReference type="ARBA" id="ARBA00022723"/>
    </source>
</evidence>
<evidence type="ECO:0000256" key="7">
    <source>
        <dbReference type="SAM" id="MobiDB-lite"/>
    </source>
</evidence>
<dbReference type="AlphaFoldDB" id="A0A6P2SF26"/>
<feature type="domain" description="Cytochrome c" evidence="9">
    <location>
        <begin position="62"/>
        <end position="152"/>
    </location>
</feature>
<dbReference type="InterPro" id="IPR036909">
    <property type="entry name" value="Cyt_c-like_dom_sf"/>
</dbReference>
<evidence type="ECO:0000256" key="2">
    <source>
        <dbReference type="ARBA" id="ARBA00022617"/>
    </source>
</evidence>
<evidence type="ECO:0000256" key="4">
    <source>
        <dbReference type="ARBA" id="ARBA00022982"/>
    </source>
</evidence>
<evidence type="ECO:0000256" key="5">
    <source>
        <dbReference type="ARBA" id="ARBA00023004"/>
    </source>
</evidence>
<name>A0A6P2SF26_BURL3</name>
<keyword evidence="5 6" id="KW-0408">Iron</keyword>
<gene>
    <name evidence="10" type="ORF">BLA6863_07091</name>
</gene>
<dbReference type="SUPFAM" id="SSF46626">
    <property type="entry name" value="Cytochrome c"/>
    <property type="match status" value="1"/>
</dbReference>
<dbReference type="InterPro" id="IPR009056">
    <property type="entry name" value="Cyt_c-like_dom"/>
</dbReference>
<keyword evidence="4" id="KW-0249">Electron transport</keyword>
<evidence type="ECO:0000259" key="9">
    <source>
        <dbReference type="PROSITE" id="PS51007"/>
    </source>
</evidence>
<dbReference type="PANTHER" id="PTHR35008">
    <property type="entry name" value="BLL4482 PROTEIN-RELATED"/>
    <property type="match status" value="1"/>
</dbReference>
<proteinExistence type="predicted"/>